<keyword evidence="2" id="KW-1185">Reference proteome</keyword>
<dbReference type="GO" id="GO:0000712">
    <property type="term" value="P:resolution of meiotic recombination intermediates"/>
    <property type="evidence" value="ECO:0007669"/>
    <property type="project" value="TreeGrafter"/>
</dbReference>
<dbReference type="Proteomes" id="UP000076858">
    <property type="component" value="Unassembled WGS sequence"/>
</dbReference>
<dbReference type="EMBL" id="LRGB01003296">
    <property type="protein sequence ID" value="KZS03359.1"/>
    <property type="molecule type" value="Genomic_DNA"/>
</dbReference>
<dbReference type="GO" id="GO:0008310">
    <property type="term" value="F:single-stranded DNA 3'-5' DNA exonuclease activity"/>
    <property type="evidence" value="ECO:0007669"/>
    <property type="project" value="TreeGrafter"/>
</dbReference>
<proteinExistence type="predicted"/>
<protein>
    <submittedName>
        <fullName evidence="1">Uncharacterized protein</fullName>
    </submittedName>
</protein>
<name>A0A164KL41_9CRUS</name>
<evidence type="ECO:0000313" key="1">
    <source>
        <dbReference type="EMBL" id="KZS03359.1"/>
    </source>
</evidence>
<dbReference type="PANTHER" id="PTHR21166:SF2">
    <property type="entry name" value="CELL DIVISION CONTROL PROTEIN 24 OB DOMAIN-CONTAINING PROTEIN-RELATED"/>
    <property type="match status" value="1"/>
</dbReference>
<sequence>MVNDATTTSAQKIHELRRKIDKLQGIIMTIKGLDTAIFDETDAADLVTEIDAADNNNRTLHDAKEGFDFQLRTLQDAEDAVNAANAPAPPANATAPVPSDSALPKLDLPIFKGDILLCRFSLRAFADQLKSHTRGLEALGTAPTSYGELLVCLLVNKLAINVRRNLTRHRGNTDWYLDELRAAIKREIEIMGDTPNLLPSSSLAFKQVFFTSFKHPKKTKHSFGPKDGAKVAETAIADKKTMSHFHCQRCHQPHHTSLHNEKGTSTQSKPTSSHTGCVLSIASSKGLPAEEIFLFVDTKYLPFVFLKTAVATVSSHLAFSHTSLLIDPSSRS</sequence>
<dbReference type="GO" id="GO:0003697">
    <property type="term" value="F:single-stranded DNA binding"/>
    <property type="evidence" value="ECO:0007669"/>
    <property type="project" value="TreeGrafter"/>
</dbReference>
<dbReference type="AlphaFoldDB" id="A0A164KL41"/>
<dbReference type="OrthoDB" id="6378313at2759"/>
<reference evidence="1 2" key="1">
    <citation type="submission" date="2016-03" db="EMBL/GenBank/DDBJ databases">
        <title>EvidentialGene: Evidence-directed Construction of Genes on Genomes.</title>
        <authorList>
            <person name="Gilbert D.G."/>
            <person name="Choi J.-H."/>
            <person name="Mockaitis K."/>
            <person name="Colbourne J."/>
            <person name="Pfrender M."/>
        </authorList>
    </citation>
    <scope>NUCLEOTIDE SEQUENCE [LARGE SCALE GENOMIC DNA]</scope>
    <source>
        <strain evidence="1 2">Xinb3</strain>
        <tissue evidence="1">Complete organism</tissue>
    </source>
</reference>
<dbReference type="PANTHER" id="PTHR21166">
    <property type="entry name" value="CELL DIVISION CONTROL PROTEIN 24 OB DOMAIN-CONTAINING PROTEIN-RELATED"/>
    <property type="match status" value="1"/>
</dbReference>
<dbReference type="InterPro" id="IPR052469">
    <property type="entry name" value="MEIOB"/>
</dbReference>
<accession>A0A164KL41</accession>
<comment type="caution">
    <text evidence="1">The sequence shown here is derived from an EMBL/GenBank/DDBJ whole genome shotgun (WGS) entry which is preliminary data.</text>
</comment>
<evidence type="ECO:0000313" key="2">
    <source>
        <dbReference type="Proteomes" id="UP000076858"/>
    </source>
</evidence>
<organism evidence="1 2">
    <name type="scientific">Daphnia magna</name>
    <dbReference type="NCBI Taxonomy" id="35525"/>
    <lineage>
        <taxon>Eukaryota</taxon>
        <taxon>Metazoa</taxon>
        <taxon>Ecdysozoa</taxon>
        <taxon>Arthropoda</taxon>
        <taxon>Crustacea</taxon>
        <taxon>Branchiopoda</taxon>
        <taxon>Diplostraca</taxon>
        <taxon>Cladocera</taxon>
        <taxon>Anomopoda</taxon>
        <taxon>Daphniidae</taxon>
        <taxon>Daphnia</taxon>
    </lineage>
</organism>
<gene>
    <name evidence="1" type="ORF">APZ42_033939</name>
</gene>